<evidence type="ECO:0000256" key="4">
    <source>
        <dbReference type="ARBA" id="ARBA00022884"/>
    </source>
</evidence>
<dbReference type="PANTHER" id="PTHR42698:SF1">
    <property type="entry name" value="GTPASE ERA, MITOCHONDRIAL"/>
    <property type="match status" value="1"/>
</dbReference>
<feature type="binding site" evidence="6">
    <location>
        <begin position="142"/>
        <end position="145"/>
    </location>
    <ligand>
        <name>GTP</name>
        <dbReference type="ChEBI" id="CHEBI:37565"/>
    </ligand>
</feature>
<evidence type="ECO:0000256" key="5">
    <source>
        <dbReference type="ARBA" id="ARBA00023134"/>
    </source>
</evidence>
<dbReference type="InterPro" id="IPR005662">
    <property type="entry name" value="GTPase_Era-like"/>
</dbReference>
<dbReference type="AlphaFoldDB" id="A0A6B0YVX7"/>
<comment type="similarity">
    <text evidence="1 6 7 8">Belongs to the TRAFAC class TrmE-Era-EngA-EngB-Septin-like GTPase superfamily. Era GTPase family.</text>
</comment>
<dbReference type="SUPFAM" id="SSF54814">
    <property type="entry name" value="Prokaryotic type KH domain (KH-domain type II)"/>
    <property type="match status" value="1"/>
</dbReference>
<dbReference type="InterPro" id="IPR005225">
    <property type="entry name" value="Small_GTP-bd"/>
</dbReference>
<keyword evidence="6" id="KW-0472">Membrane</keyword>
<keyword evidence="6" id="KW-0690">Ribosome biogenesis</keyword>
<dbReference type="GO" id="GO:0070181">
    <property type="term" value="F:small ribosomal subunit rRNA binding"/>
    <property type="evidence" value="ECO:0007669"/>
    <property type="project" value="UniProtKB-UniRule"/>
</dbReference>
<dbReference type="InterPro" id="IPR009019">
    <property type="entry name" value="KH_sf_prok-type"/>
</dbReference>
<dbReference type="PANTHER" id="PTHR42698">
    <property type="entry name" value="GTPASE ERA"/>
    <property type="match status" value="1"/>
</dbReference>
<evidence type="ECO:0000256" key="6">
    <source>
        <dbReference type="HAMAP-Rule" id="MF_00367"/>
    </source>
</evidence>
<dbReference type="InterPro" id="IPR030388">
    <property type="entry name" value="G_ERA_dom"/>
</dbReference>
<feature type="binding site" evidence="6">
    <location>
        <begin position="73"/>
        <end position="77"/>
    </location>
    <ligand>
        <name>GTP</name>
        <dbReference type="ChEBI" id="CHEBI:37565"/>
    </ligand>
</feature>
<feature type="region of interest" description="G5" evidence="7">
    <location>
        <begin position="181"/>
        <end position="183"/>
    </location>
</feature>
<dbReference type="CDD" id="cd04163">
    <property type="entry name" value="Era"/>
    <property type="match status" value="1"/>
</dbReference>
<name>A0A6B0YVX7_9CHLR</name>
<dbReference type="NCBIfam" id="TIGR00231">
    <property type="entry name" value="small_GTP"/>
    <property type="match status" value="1"/>
</dbReference>
<dbReference type="GO" id="GO:0003924">
    <property type="term" value="F:GTPase activity"/>
    <property type="evidence" value="ECO:0007669"/>
    <property type="project" value="UniProtKB-UniRule"/>
</dbReference>
<comment type="subunit">
    <text evidence="6">Monomer.</text>
</comment>
<keyword evidence="5 6" id="KW-0342">GTP-binding</keyword>
<dbReference type="InterPro" id="IPR027417">
    <property type="entry name" value="P-loop_NTPase"/>
</dbReference>
<dbReference type="GO" id="GO:0005525">
    <property type="term" value="F:GTP binding"/>
    <property type="evidence" value="ECO:0007669"/>
    <property type="project" value="UniProtKB-UniRule"/>
</dbReference>
<gene>
    <name evidence="6" type="primary">era</name>
    <name evidence="11" type="ORF">F4Y42_10710</name>
</gene>
<comment type="caution">
    <text evidence="11">The sequence shown here is derived from an EMBL/GenBank/DDBJ whole genome shotgun (WGS) entry which is preliminary data.</text>
</comment>
<dbReference type="NCBIfam" id="TIGR00436">
    <property type="entry name" value="era"/>
    <property type="match status" value="1"/>
</dbReference>
<evidence type="ECO:0000259" key="10">
    <source>
        <dbReference type="PROSITE" id="PS51713"/>
    </source>
</evidence>
<dbReference type="Gene3D" id="3.40.50.300">
    <property type="entry name" value="P-loop containing nucleotide triphosphate hydrolases"/>
    <property type="match status" value="1"/>
</dbReference>
<reference evidence="11" key="1">
    <citation type="submission" date="2019-09" db="EMBL/GenBank/DDBJ databases">
        <title>Characterisation of the sponge microbiome using genome-centric metagenomics.</title>
        <authorList>
            <person name="Engelberts J.P."/>
            <person name="Robbins S.J."/>
            <person name="De Goeij J.M."/>
            <person name="Aranda M."/>
            <person name="Bell S.C."/>
            <person name="Webster N.S."/>
        </authorList>
    </citation>
    <scope>NUCLEOTIDE SEQUENCE</scope>
    <source>
        <strain evidence="11">SB0664_bin_27</strain>
    </source>
</reference>
<dbReference type="GO" id="GO:0005829">
    <property type="term" value="C:cytosol"/>
    <property type="evidence" value="ECO:0007669"/>
    <property type="project" value="TreeGrafter"/>
</dbReference>
<dbReference type="FunFam" id="3.30.300.20:FF:000003">
    <property type="entry name" value="GTPase Era"/>
    <property type="match status" value="1"/>
</dbReference>
<evidence type="ECO:0000256" key="1">
    <source>
        <dbReference type="ARBA" id="ARBA00007921"/>
    </source>
</evidence>
<keyword evidence="6" id="KW-1003">Cell membrane</keyword>
<keyword evidence="6" id="KW-0963">Cytoplasm</keyword>
<protein>
    <recommendedName>
        <fullName evidence="2 6">GTPase Era</fullName>
    </recommendedName>
</protein>
<dbReference type="HAMAP" id="MF_00367">
    <property type="entry name" value="GTPase_Era"/>
    <property type="match status" value="1"/>
</dbReference>
<feature type="region of interest" description="G4" evidence="7">
    <location>
        <begin position="142"/>
        <end position="145"/>
    </location>
</feature>
<dbReference type="EMBL" id="VXRG01000090">
    <property type="protein sequence ID" value="MXY93902.1"/>
    <property type="molecule type" value="Genomic_DNA"/>
</dbReference>
<sequence>MLEALPEEENGAFPESFRSGFIAVIGRPNVGKSTLLNHVLGQKIAITSDKPQTTRDQILGIRTDDDAQFIFLDTPGIHQPRNKLGKHMVNVAEQAVASDSDVILWLVDVTTPPTEEDRYIVERLKAVLEAAGELPFLLLGANKVDGLAGAAIEERKLEYLSLLRWLTAAGGGQPSVPVLTLSALTGEGVEELVDALAELLPPGPLYYPSEQVTDLSMRFIAAEIVREKALRLLRQEIPHSLAVSVTEWNERSPEMTHIAATLYVERHSQKGIVLGGKGSMIKKIGQAARPEIEEMVGTRVYLELWVKVLQKWRRKESLLRRLGYHM</sequence>
<evidence type="ECO:0000256" key="3">
    <source>
        <dbReference type="ARBA" id="ARBA00022741"/>
    </source>
</evidence>
<proteinExistence type="inferred from homology"/>
<dbReference type="InterPro" id="IPR015946">
    <property type="entry name" value="KH_dom-like_a/b"/>
</dbReference>
<dbReference type="Pfam" id="PF01926">
    <property type="entry name" value="MMR_HSR1"/>
    <property type="match status" value="1"/>
</dbReference>
<dbReference type="GO" id="GO:0000028">
    <property type="term" value="P:ribosomal small subunit assembly"/>
    <property type="evidence" value="ECO:0007669"/>
    <property type="project" value="TreeGrafter"/>
</dbReference>
<evidence type="ECO:0000256" key="7">
    <source>
        <dbReference type="PROSITE-ProRule" id="PRU01050"/>
    </source>
</evidence>
<dbReference type="PROSITE" id="PS51713">
    <property type="entry name" value="G_ERA"/>
    <property type="match status" value="1"/>
</dbReference>
<dbReference type="SUPFAM" id="SSF52540">
    <property type="entry name" value="P-loop containing nucleoside triphosphate hydrolases"/>
    <property type="match status" value="1"/>
</dbReference>
<keyword evidence="4 6" id="KW-0694">RNA-binding</keyword>
<keyword evidence="3 6" id="KW-0547">Nucleotide-binding</keyword>
<feature type="domain" description="KH type-2" evidence="9">
    <location>
        <begin position="233"/>
        <end position="310"/>
    </location>
</feature>
<dbReference type="PROSITE" id="PS50823">
    <property type="entry name" value="KH_TYPE_2"/>
    <property type="match status" value="1"/>
</dbReference>
<dbReference type="GO" id="GO:0043024">
    <property type="term" value="F:ribosomal small subunit binding"/>
    <property type="evidence" value="ECO:0007669"/>
    <property type="project" value="TreeGrafter"/>
</dbReference>
<comment type="function">
    <text evidence="6">An essential GTPase that binds both GDP and GTP, with rapid nucleotide exchange. Plays a role in 16S rRNA processing and 30S ribosomal subunit biogenesis and possibly also in cell cycle regulation and energy metabolism.</text>
</comment>
<dbReference type="GO" id="GO:0005886">
    <property type="term" value="C:plasma membrane"/>
    <property type="evidence" value="ECO:0007669"/>
    <property type="project" value="UniProtKB-SubCell"/>
</dbReference>
<dbReference type="Pfam" id="PF07650">
    <property type="entry name" value="KH_2"/>
    <property type="match status" value="1"/>
</dbReference>
<keyword evidence="6" id="KW-0699">rRNA-binding</keyword>
<organism evidence="11">
    <name type="scientific">Caldilineaceae bacterium SB0664_bin_27</name>
    <dbReference type="NCBI Taxonomy" id="2605260"/>
    <lineage>
        <taxon>Bacteria</taxon>
        <taxon>Bacillati</taxon>
        <taxon>Chloroflexota</taxon>
        <taxon>Caldilineae</taxon>
        <taxon>Caldilineales</taxon>
        <taxon>Caldilineaceae</taxon>
    </lineage>
</organism>
<accession>A0A6B0YVX7</accession>
<dbReference type="InterPro" id="IPR006073">
    <property type="entry name" value="GTP-bd"/>
</dbReference>
<feature type="binding site" evidence="6">
    <location>
        <begin position="26"/>
        <end position="33"/>
    </location>
    <ligand>
        <name>GTP</name>
        <dbReference type="ChEBI" id="CHEBI:37565"/>
    </ligand>
</feature>
<comment type="subcellular location">
    <subcellularLocation>
        <location evidence="6">Cytoplasm</location>
    </subcellularLocation>
    <subcellularLocation>
        <location evidence="6">Cell membrane</location>
        <topology evidence="6">Peripheral membrane protein</topology>
    </subcellularLocation>
</comment>
<feature type="domain" description="Era-type G" evidence="10">
    <location>
        <begin position="18"/>
        <end position="202"/>
    </location>
</feature>
<dbReference type="CDD" id="cd22534">
    <property type="entry name" value="KH-II_Era"/>
    <property type="match status" value="1"/>
</dbReference>
<dbReference type="NCBIfam" id="NF000908">
    <property type="entry name" value="PRK00089.1"/>
    <property type="match status" value="1"/>
</dbReference>
<feature type="region of interest" description="G2" evidence="7">
    <location>
        <begin position="52"/>
        <end position="56"/>
    </location>
</feature>
<feature type="region of interest" description="G3" evidence="7">
    <location>
        <begin position="73"/>
        <end position="76"/>
    </location>
</feature>
<evidence type="ECO:0000313" key="11">
    <source>
        <dbReference type="EMBL" id="MXY93902.1"/>
    </source>
</evidence>
<dbReference type="InterPro" id="IPR004044">
    <property type="entry name" value="KH_dom_type_2"/>
</dbReference>
<evidence type="ECO:0000256" key="2">
    <source>
        <dbReference type="ARBA" id="ARBA00020484"/>
    </source>
</evidence>
<evidence type="ECO:0000259" key="9">
    <source>
        <dbReference type="PROSITE" id="PS50823"/>
    </source>
</evidence>
<evidence type="ECO:0000256" key="8">
    <source>
        <dbReference type="RuleBase" id="RU003761"/>
    </source>
</evidence>
<dbReference type="Gene3D" id="3.30.300.20">
    <property type="match status" value="1"/>
</dbReference>
<feature type="region of interest" description="G1" evidence="7">
    <location>
        <begin position="26"/>
        <end position="33"/>
    </location>
</feature>